<accession>A0A1F5DNW3</accession>
<dbReference type="EMBL" id="MEZT01000014">
    <property type="protein sequence ID" value="OGD56716.1"/>
    <property type="molecule type" value="Genomic_DNA"/>
</dbReference>
<dbReference type="PANTHER" id="PTHR43830">
    <property type="entry name" value="PROTEIN PSP1"/>
    <property type="match status" value="1"/>
</dbReference>
<proteinExistence type="predicted"/>
<name>A0A1F5DNW3_9BACT</name>
<comment type="caution">
    <text evidence="2">The sequence shown here is derived from an EMBL/GenBank/DDBJ whole genome shotgun (WGS) entry which is preliminary data.</text>
</comment>
<protein>
    <recommendedName>
        <fullName evidence="1">PSP1 C-terminal domain-containing protein</fullName>
    </recommendedName>
</protein>
<gene>
    <name evidence="2" type="ORF">A2V71_04185</name>
</gene>
<evidence type="ECO:0000259" key="1">
    <source>
        <dbReference type="PROSITE" id="PS51411"/>
    </source>
</evidence>
<dbReference type="Proteomes" id="UP000178764">
    <property type="component" value="Unassembled WGS sequence"/>
</dbReference>
<dbReference type="GO" id="GO:0005737">
    <property type="term" value="C:cytoplasm"/>
    <property type="evidence" value="ECO:0007669"/>
    <property type="project" value="TreeGrafter"/>
</dbReference>
<dbReference type="Pfam" id="PF04468">
    <property type="entry name" value="PSP1"/>
    <property type="match status" value="1"/>
</dbReference>
<organism evidence="2 3">
    <name type="scientific">Candidatus Berkelbacteria bacterium RBG_13_40_8</name>
    <dbReference type="NCBI Taxonomy" id="1797467"/>
    <lineage>
        <taxon>Bacteria</taxon>
        <taxon>Candidatus Berkelbacteria</taxon>
    </lineage>
</organism>
<dbReference type="AlphaFoldDB" id="A0A1F5DNW3"/>
<dbReference type="InterPro" id="IPR007557">
    <property type="entry name" value="PSP1_C"/>
</dbReference>
<reference evidence="2 3" key="1">
    <citation type="journal article" date="2016" name="Nat. Commun.">
        <title>Thousands of microbial genomes shed light on interconnected biogeochemical processes in an aquifer system.</title>
        <authorList>
            <person name="Anantharaman K."/>
            <person name="Brown C.T."/>
            <person name="Hug L.A."/>
            <person name="Sharon I."/>
            <person name="Castelle C.J."/>
            <person name="Probst A.J."/>
            <person name="Thomas B.C."/>
            <person name="Singh A."/>
            <person name="Wilkins M.J."/>
            <person name="Karaoz U."/>
            <person name="Brodie E.L."/>
            <person name="Williams K.H."/>
            <person name="Hubbard S.S."/>
            <person name="Banfield J.F."/>
        </authorList>
    </citation>
    <scope>NUCLEOTIDE SEQUENCE [LARGE SCALE GENOMIC DNA]</scope>
</reference>
<evidence type="ECO:0000313" key="2">
    <source>
        <dbReference type="EMBL" id="OGD56716.1"/>
    </source>
</evidence>
<dbReference type="NCBIfam" id="NF041131">
    <property type="entry name" value="RicT_YaaT_fam"/>
    <property type="match status" value="1"/>
</dbReference>
<dbReference type="InterPro" id="IPR047767">
    <property type="entry name" value="PSP1-like"/>
</dbReference>
<dbReference type="PROSITE" id="PS51411">
    <property type="entry name" value="PSP1_C"/>
    <property type="match status" value="1"/>
</dbReference>
<feature type="domain" description="PSP1 C-terminal" evidence="1">
    <location>
        <begin position="57"/>
        <end position="142"/>
    </location>
</feature>
<sequence length="264" mass="29559">MYKLRIPSTGQIFTTEFDLSLKPGQEVLVELEGIVERATIVCQNCSEVEDLPNGDPPKIIRVLNEADIIAKKALDAKAKDYLEEARVKVFRHGLQMKILDATLSFDEKKLTFYFSAEGRVDFRALVSDMVGSFHKIIRLQQVGARDEARLYGGYGKCGRELCCAKFLANLESITLEMAEIQEVSSGKPSKITGCCGKLMCCLSYEADSYKKIKLKMPKIGSEVKTPQGEGKVIGHNVFENKIMIETKEGKKLEVMIDERKEFSA</sequence>
<evidence type="ECO:0000313" key="3">
    <source>
        <dbReference type="Proteomes" id="UP000178764"/>
    </source>
</evidence>
<dbReference type="PANTHER" id="PTHR43830:SF3">
    <property type="entry name" value="PROTEIN PSP1"/>
    <property type="match status" value="1"/>
</dbReference>